<dbReference type="AlphaFoldDB" id="A0A1X7HNY5"/>
<protein>
    <submittedName>
        <fullName evidence="2">Uncharacterized protein</fullName>
    </submittedName>
</protein>
<dbReference type="EMBL" id="LT840184">
    <property type="protein sequence ID" value="SMF89185.1"/>
    <property type="molecule type" value="Genomic_DNA"/>
</dbReference>
<sequence>MKTVTPVESIENHKYSVTKLDALIFMGTLLFFPVFLPLGVLRILLTHRHNYRRGYNFRMLSVQLVISFIVVMFFGMIGYNDLPPEERVQAVQDYMIIFGIIFMVSVAVLVFYEIKEKSRFVRLMQLYKELILDHQIIRIHEIAERSRQKPKRVIDDLQYMIDHKLLPFGTVGNGIVELKPLPSKIKREVQTPFSASKNVININFGQNHRLENDMDKSTVSESKLPKTMECPGCGAKTTINPSEAKECDYCGSMVIYA</sequence>
<reference evidence="2 3" key="1">
    <citation type="submission" date="2017-04" db="EMBL/GenBank/DDBJ databases">
        <authorList>
            <person name="Afonso C.L."/>
            <person name="Miller P.J."/>
            <person name="Scott M.A."/>
            <person name="Spackman E."/>
            <person name="Goraichik I."/>
            <person name="Dimitrov K.M."/>
            <person name="Suarez D.L."/>
            <person name="Swayne D.E."/>
        </authorList>
    </citation>
    <scope>NUCLEOTIDE SEQUENCE [LARGE SCALE GENOMIC DNA]</scope>
    <source>
        <strain evidence="2 3">N3/975</strain>
    </source>
</reference>
<dbReference type="Proteomes" id="UP000192940">
    <property type="component" value="Chromosome I"/>
</dbReference>
<proteinExistence type="predicted"/>
<keyword evidence="1" id="KW-0472">Membrane</keyword>
<feature type="transmembrane region" description="Helical" evidence="1">
    <location>
        <begin position="22"/>
        <end position="45"/>
    </location>
</feature>
<keyword evidence="1" id="KW-0812">Transmembrane</keyword>
<keyword evidence="3" id="KW-1185">Reference proteome</keyword>
<accession>A0A1X7HNY5</accession>
<evidence type="ECO:0000256" key="1">
    <source>
        <dbReference type="SAM" id="Phobius"/>
    </source>
</evidence>
<evidence type="ECO:0000313" key="2">
    <source>
        <dbReference type="EMBL" id="SMF89185.1"/>
    </source>
</evidence>
<organism evidence="2 3">
    <name type="scientific">Paenibacillus uliginis N3/975</name>
    <dbReference type="NCBI Taxonomy" id="1313296"/>
    <lineage>
        <taxon>Bacteria</taxon>
        <taxon>Bacillati</taxon>
        <taxon>Bacillota</taxon>
        <taxon>Bacilli</taxon>
        <taxon>Bacillales</taxon>
        <taxon>Paenibacillaceae</taxon>
        <taxon>Paenibacillus</taxon>
    </lineage>
</organism>
<dbReference type="STRING" id="1313296.SAMN05661091_4557"/>
<keyword evidence="1" id="KW-1133">Transmembrane helix</keyword>
<dbReference type="RefSeq" id="WP_208915290.1">
    <property type="nucleotide sequence ID" value="NZ_LT840184.1"/>
</dbReference>
<feature type="transmembrane region" description="Helical" evidence="1">
    <location>
        <begin position="57"/>
        <end position="79"/>
    </location>
</feature>
<evidence type="ECO:0000313" key="3">
    <source>
        <dbReference type="Proteomes" id="UP000192940"/>
    </source>
</evidence>
<gene>
    <name evidence="2" type="ORF">SAMN05661091_4557</name>
</gene>
<feature type="transmembrane region" description="Helical" evidence="1">
    <location>
        <begin position="94"/>
        <end position="114"/>
    </location>
</feature>
<name>A0A1X7HNY5_9BACL</name>